<comment type="caution">
    <text evidence="3">The sequence shown here is derived from an EMBL/GenBank/DDBJ whole genome shotgun (WGS) entry which is preliminary data.</text>
</comment>
<dbReference type="Proteomes" id="UP001549110">
    <property type="component" value="Unassembled WGS sequence"/>
</dbReference>
<keyword evidence="4" id="KW-1185">Reference proteome</keyword>
<proteinExistence type="predicted"/>
<evidence type="ECO:0000313" key="3">
    <source>
        <dbReference type="EMBL" id="MET3526228.1"/>
    </source>
</evidence>
<gene>
    <name evidence="3" type="ORF">ABID41_001323</name>
</gene>
<feature type="transmembrane region" description="Helical" evidence="1">
    <location>
        <begin position="21"/>
        <end position="50"/>
    </location>
</feature>
<evidence type="ECO:0000256" key="1">
    <source>
        <dbReference type="SAM" id="Phobius"/>
    </source>
</evidence>
<dbReference type="RefSeq" id="WP_331927895.1">
    <property type="nucleotide sequence ID" value="NZ_JBEPLU010000001.1"/>
</dbReference>
<name>A0ABV2EGR8_9CAUL</name>
<evidence type="ECO:0000259" key="2">
    <source>
        <dbReference type="Pfam" id="PF07811"/>
    </source>
</evidence>
<sequence>MLRRASKPGSALRQFACDRRGATAVEFALISIPLMLLMFGILELCLILLVTATLDTATDFAARNIRTGVFQKSGAVTEADFAGLVCRNMSWLQPACTGDGPIDPEHPNTNRLYVEAQTFATFASAAAPQPRDTQDFESNTLCWSVGNPGDIVLVKTYFRWPIFTPLMQPIFENYSGGRLLMSTRLFRNEPFDAALRPVGDDC</sequence>
<dbReference type="Pfam" id="PF07811">
    <property type="entry name" value="TadE"/>
    <property type="match status" value="1"/>
</dbReference>
<accession>A0ABV2EGR8</accession>
<organism evidence="3 4">
    <name type="scientific">Phenylobacterium koreense</name>
    <dbReference type="NCBI Taxonomy" id="266125"/>
    <lineage>
        <taxon>Bacteria</taxon>
        <taxon>Pseudomonadati</taxon>
        <taxon>Pseudomonadota</taxon>
        <taxon>Alphaproteobacteria</taxon>
        <taxon>Caulobacterales</taxon>
        <taxon>Caulobacteraceae</taxon>
        <taxon>Phenylobacterium</taxon>
    </lineage>
</organism>
<keyword evidence="1" id="KW-1133">Transmembrane helix</keyword>
<reference evidence="3 4" key="1">
    <citation type="submission" date="2024-06" db="EMBL/GenBank/DDBJ databases">
        <title>Genomic Encyclopedia of Type Strains, Phase IV (KMG-IV): sequencing the most valuable type-strain genomes for metagenomic binning, comparative biology and taxonomic classification.</title>
        <authorList>
            <person name="Goeker M."/>
        </authorList>
    </citation>
    <scope>NUCLEOTIDE SEQUENCE [LARGE SCALE GENOMIC DNA]</scope>
    <source>
        <strain evidence="3 4">DSM 17809</strain>
    </source>
</reference>
<keyword evidence="1" id="KW-0472">Membrane</keyword>
<feature type="domain" description="TadE-like" evidence="2">
    <location>
        <begin position="21"/>
        <end position="63"/>
    </location>
</feature>
<dbReference type="InterPro" id="IPR012495">
    <property type="entry name" value="TadE-like_dom"/>
</dbReference>
<keyword evidence="1" id="KW-0812">Transmembrane</keyword>
<dbReference type="EMBL" id="JBEPLU010000001">
    <property type="protein sequence ID" value="MET3526228.1"/>
    <property type="molecule type" value="Genomic_DNA"/>
</dbReference>
<evidence type="ECO:0000313" key="4">
    <source>
        <dbReference type="Proteomes" id="UP001549110"/>
    </source>
</evidence>
<protein>
    <submittedName>
        <fullName evidence="3">Flp pilus assembly protein TadG</fullName>
    </submittedName>
</protein>